<dbReference type="CDD" id="cd18793">
    <property type="entry name" value="SF2_C_SNF"/>
    <property type="match status" value="1"/>
</dbReference>
<evidence type="ECO:0000256" key="6">
    <source>
        <dbReference type="ARBA" id="ARBA00022840"/>
    </source>
</evidence>
<organism evidence="12 13">
    <name type="scientific">Zostera marina</name>
    <name type="common">Eelgrass</name>
    <dbReference type="NCBI Taxonomy" id="29655"/>
    <lineage>
        <taxon>Eukaryota</taxon>
        <taxon>Viridiplantae</taxon>
        <taxon>Streptophyta</taxon>
        <taxon>Embryophyta</taxon>
        <taxon>Tracheophyta</taxon>
        <taxon>Spermatophyta</taxon>
        <taxon>Magnoliopsida</taxon>
        <taxon>Liliopsida</taxon>
        <taxon>Zosteraceae</taxon>
        <taxon>Zostera</taxon>
    </lineage>
</organism>
<dbReference type="GO" id="GO:0042393">
    <property type="term" value="F:histone binding"/>
    <property type="evidence" value="ECO:0000318"/>
    <property type="project" value="GO_Central"/>
</dbReference>
<comment type="subcellular location">
    <subcellularLocation>
        <location evidence="1">Nucleus</location>
    </subcellularLocation>
</comment>
<proteinExistence type="inferred from homology"/>
<feature type="region of interest" description="Disordered" evidence="9">
    <location>
        <begin position="549"/>
        <end position="593"/>
    </location>
</feature>
<keyword evidence="6" id="KW-0067">ATP-binding</keyword>
<keyword evidence="12" id="KW-0347">Helicase</keyword>
<dbReference type="GO" id="GO:0140658">
    <property type="term" value="F:ATP-dependent chromatin remodeler activity"/>
    <property type="evidence" value="ECO:0000318"/>
    <property type="project" value="GO_Central"/>
</dbReference>
<dbReference type="SMART" id="SM00487">
    <property type="entry name" value="DEXDc"/>
    <property type="match status" value="1"/>
</dbReference>
<feature type="compositionally biased region" description="Basic and acidic residues" evidence="9">
    <location>
        <begin position="855"/>
        <end position="877"/>
    </location>
</feature>
<evidence type="ECO:0000256" key="9">
    <source>
        <dbReference type="SAM" id="MobiDB-lite"/>
    </source>
</evidence>
<dbReference type="InterPro" id="IPR049730">
    <property type="entry name" value="SNF2/RAD54-like_C"/>
</dbReference>
<dbReference type="Gene3D" id="3.40.50.10810">
    <property type="entry name" value="Tandem AAA-ATPase domain"/>
    <property type="match status" value="1"/>
</dbReference>
<dbReference type="InterPro" id="IPR000330">
    <property type="entry name" value="SNF2_N"/>
</dbReference>
<evidence type="ECO:0000259" key="11">
    <source>
        <dbReference type="PROSITE" id="PS51194"/>
    </source>
</evidence>
<dbReference type="EMBL" id="LFYR01001898">
    <property type="protein sequence ID" value="KMZ58710.1"/>
    <property type="molecule type" value="Genomic_DNA"/>
</dbReference>
<reference evidence="13" key="1">
    <citation type="journal article" date="2016" name="Nature">
        <title>The genome of the seagrass Zostera marina reveals angiosperm adaptation to the sea.</title>
        <authorList>
            <person name="Olsen J.L."/>
            <person name="Rouze P."/>
            <person name="Verhelst B."/>
            <person name="Lin Y.-C."/>
            <person name="Bayer T."/>
            <person name="Collen J."/>
            <person name="Dattolo E."/>
            <person name="De Paoli E."/>
            <person name="Dittami S."/>
            <person name="Maumus F."/>
            <person name="Michel G."/>
            <person name="Kersting A."/>
            <person name="Lauritano C."/>
            <person name="Lohaus R."/>
            <person name="Toepel M."/>
            <person name="Tonon T."/>
            <person name="Vanneste K."/>
            <person name="Amirebrahimi M."/>
            <person name="Brakel J."/>
            <person name="Bostroem C."/>
            <person name="Chovatia M."/>
            <person name="Grimwood J."/>
            <person name="Jenkins J.W."/>
            <person name="Jueterbock A."/>
            <person name="Mraz A."/>
            <person name="Stam W.T."/>
            <person name="Tice H."/>
            <person name="Bornberg-Bauer E."/>
            <person name="Green P.J."/>
            <person name="Pearson G.A."/>
            <person name="Procaccini G."/>
            <person name="Duarte C.M."/>
            <person name="Schmutz J."/>
            <person name="Reusch T.B.H."/>
            <person name="Van de Peer Y."/>
        </authorList>
    </citation>
    <scope>NUCLEOTIDE SEQUENCE [LARGE SCALE GENOMIC DNA]</scope>
    <source>
        <strain evidence="13">cv. Finnish</strain>
    </source>
</reference>
<dbReference type="Proteomes" id="UP000036987">
    <property type="component" value="Unassembled WGS sequence"/>
</dbReference>
<evidence type="ECO:0000313" key="12">
    <source>
        <dbReference type="EMBL" id="KMZ58710.1"/>
    </source>
</evidence>
<dbReference type="SMART" id="SM01176">
    <property type="entry name" value="DUF4208"/>
    <property type="match status" value="1"/>
</dbReference>
<dbReference type="GO" id="GO:0003677">
    <property type="term" value="F:DNA binding"/>
    <property type="evidence" value="ECO:0000318"/>
    <property type="project" value="GO_Central"/>
</dbReference>
<evidence type="ECO:0000256" key="4">
    <source>
        <dbReference type="ARBA" id="ARBA00022741"/>
    </source>
</evidence>
<dbReference type="GO" id="GO:0004386">
    <property type="term" value="F:helicase activity"/>
    <property type="evidence" value="ECO:0007669"/>
    <property type="project" value="UniProtKB-KW"/>
</dbReference>
<dbReference type="OMA" id="QDMDASY"/>
<dbReference type="PANTHER" id="PTHR45623:SF14">
    <property type="entry name" value="CHROMODOMAIN-HELICASE-DNA-BINDING PROTEIN 1"/>
    <property type="match status" value="1"/>
</dbReference>
<dbReference type="InterPro" id="IPR014001">
    <property type="entry name" value="Helicase_ATP-bd"/>
</dbReference>
<dbReference type="SMART" id="SM00490">
    <property type="entry name" value="HELICc"/>
    <property type="match status" value="1"/>
</dbReference>
<dbReference type="FunFam" id="3.40.50.300:FF:000130">
    <property type="entry name" value="Chromodomain-helicase-DNA-binding protein 2 isoform 1"/>
    <property type="match status" value="1"/>
</dbReference>
<dbReference type="PROSITE" id="PS51192">
    <property type="entry name" value="HELICASE_ATP_BIND_1"/>
    <property type="match status" value="1"/>
</dbReference>
<sequence>MGLGKTIQSVSMVGFLQNAQHILGPFLVVVPLSTLSNWAKEFRKWLPDMNVVVYVGNRASREVCQQYEFYTNNKSGRVIKFNALLTTYEVILKDKVILSKIKWDYLMVDEAHRLKNCEASLYTSLSEFRTKNKVLITGTPLQNSVEELWALLHFLDPGKFNSKDDFVENYKNLSSFNETELSNLHKELRPHILRRVIKDVEKSLPPKIERILRVEMSPLQKQYYKWILERNFQNLNKGVRGNQVSLLNVVVELKKCCNHPFLFESADFGYGGDTNISDSNKVERIVLSSGKLVILDKLLIRLRETNHRVLIFSQMVRMLDILAEYLSLRGFQFQRLDGSTRADLRHQAMEHFNAPGSDDFCFLLSTRAGGLGINLATADTVIIFDSDWNPQNDLQAMSRAHRIGQQEVVNIYRFVTSKSVEEDILERAKKKMVLDHLVIQKLNAEGRLEKKETKKGNSMFDKNELSAILRFGAEELFKEQKSDEESKKTLESMDIDEILERAEKVEQKSVDGEQGNELLSAFKVANVCSAEDDGTFWSRLIQSDALDQTEESLAPRAARNIKSYAENNRPDQSTKKRKRIPESRERVHKRSGRAVDGSFQSLPIIDGASAQVGGWSCGNITKKDAGHFVRMVKKFGVDSQINSIVAEVGGVIESAPYDAQIELFDSLIEGCKEAVETGIAGVKGVLLNFFGVSVKAQELLDRSEGLNVLEKRIRMYKDPVKQFRLLSQHKTPQWAKGCGWNHVDDARLLLGIYYHGFGNWEKIRLDPRLGLSRKIAPATLGEGETFLPRAPNLDNRATNLLQKEFASVTGKNPKAKGSRKSAKSELVVSKGSNVRSKELEKKVCFPKANARKVREKNNRQQHIEEPQVKEEGEVSESEQERYQQFKEEKWMEWCSDVMEEQMQTLKRLEKLQTTSVDLPKEKVLSRIRKYLQQLGRKIGQIVRENGKSYKQPRMTMRLWNYVSTFSNLTGEKLAEIYSKLEAEQSEALVPSHLNVSGSLPGPSGRDSDAIQHPSVNDFRNNRRSQQKFRSQPQELLDRVHQVTGTSEAWKHRRRGDNDSQVQPVFQHTAISNGIIQEQPSSAGILGCGPPEFRPFGNKRPNRGHQLHFPPGQGHLSELK</sequence>
<dbReference type="Gene3D" id="1.10.10.60">
    <property type="entry name" value="Homeodomain-like"/>
    <property type="match status" value="1"/>
</dbReference>
<evidence type="ECO:0000256" key="3">
    <source>
        <dbReference type="ARBA" id="ARBA00022737"/>
    </source>
</evidence>
<keyword evidence="8" id="KW-0539">Nucleus</keyword>
<dbReference type="SUPFAM" id="SSF52540">
    <property type="entry name" value="P-loop containing nucleoside triphosphate hydrolases"/>
    <property type="match status" value="2"/>
</dbReference>
<dbReference type="Pfam" id="PF00271">
    <property type="entry name" value="Helicase_C"/>
    <property type="match status" value="1"/>
</dbReference>
<dbReference type="InterPro" id="IPR056302">
    <property type="entry name" value="CHD1-2/Hrp3_HTH"/>
</dbReference>
<feature type="domain" description="Helicase C-terminal" evidence="11">
    <location>
        <begin position="294"/>
        <end position="445"/>
    </location>
</feature>
<dbReference type="Pfam" id="PF13907">
    <property type="entry name" value="CHD1-like_C"/>
    <property type="match status" value="1"/>
</dbReference>
<evidence type="ECO:0000313" key="13">
    <source>
        <dbReference type="Proteomes" id="UP000036987"/>
    </source>
</evidence>
<keyword evidence="3" id="KW-0677">Repeat</keyword>
<keyword evidence="13" id="KW-1185">Reference proteome</keyword>
<dbReference type="AlphaFoldDB" id="A0A0K9NRW0"/>
<feature type="domain" description="Helicase ATP-binding" evidence="10">
    <location>
        <begin position="1"/>
        <end position="158"/>
    </location>
</feature>
<protein>
    <submittedName>
        <fullName evidence="12">Chromodomain-helicase-DNA-binding protein</fullName>
    </submittedName>
</protein>
<feature type="region of interest" description="Disordered" evidence="9">
    <location>
        <begin position="807"/>
        <end position="826"/>
    </location>
</feature>
<keyword evidence="7 12" id="KW-0238">DNA-binding</keyword>
<dbReference type="Pfam" id="PF00176">
    <property type="entry name" value="SNF2-rel_dom"/>
    <property type="match status" value="1"/>
</dbReference>
<dbReference type="GO" id="GO:0003682">
    <property type="term" value="F:chromatin binding"/>
    <property type="evidence" value="ECO:0000318"/>
    <property type="project" value="GO_Central"/>
</dbReference>
<dbReference type="PROSITE" id="PS51194">
    <property type="entry name" value="HELICASE_CTER"/>
    <property type="match status" value="1"/>
</dbReference>
<dbReference type="GO" id="GO:0034728">
    <property type="term" value="P:nucleosome organization"/>
    <property type="evidence" value="ECO:0000318"/>
    <property type="project" value="GO_Central"/>
</dbReference>
<comment type="similarity">
    <text evidence="2">Belongs to the SNF2/RAD54 helicase family.</text>
</comment>
<feature type="region of interest" description="Disordered" evidence="9">
    <location>
        <begin position="992"/>
        <end position="1033"/>
    </location>
</feature>
<evidence type="ECO:0000256" key="8">
    <source>
        <dbReference type="ARBA" id="ARBA00023242"/>
    </source>
</evidence>
<dbReference type="STRING" id="29655.A0A0K9NRW0"/>
<dbReference type="OrthoDB" id="5857104at2759"/>
<evidence type="ECO:0000259" key="10">
    <source>
        <dbReference type="PROSITE" id="PS51192"/>
    </source>
</evidence>
<dbReference type="InterPro" id="IPR025260">
    <property type="entry name" value="CHD1-like_C"/>
</dbReference>
<dbReference type="InterPro" id="IPR038718">
    <property type="entry name" value="SNF2-like_sf"/>
</dbReference>
<evidence type="ECO:0000256" key="2">
    <source>
        <dbReference type="ARBA" id="ARBA00007025"/>
    </source>
</evidence>
<keyword evidence="4" id="KW-0547">Nucleotide-binding</keyword>
<dbReference type="GO" id="GO:0005634">
    <property type="term" value="C:nucleus"/>
    <property type="evidence" value="ECO:0000318"/>
    <property type="project" value="GO_Central"/>
</dbReference>
<evidence type="ECO:0000256" key="1">
    <source>
        <dbReference type="ARBA" id="ARBA00004123"/>
    </source>
</evidence>
<dbReference type="PANTHER" id="PTHR45623">
    <property type="entry name" value="CHROMODOMAIN-HELICASE-DNA-BINDING PROTEIN 3-RELATED-RELATED"/>
    <property type="match status" value="1"/>
</dbReference>
<feature type="region of interest" description="Disordered" evidence="9">
    <location>
        <begin position="851"/>
        <end position="877"/>
    </location>
</feature>
<dbReference type="Pfam" id="PF23588">
    <property type="entry name" value="HTH_CHD1_Hrp3"/>
    <property type="match status" value="1"/>
</dbReference>
<comment type="caution">
    <text evidence="12">The sequence shown here is derived from an EMBL/GenBank/DDBJ whole genome shotgun (WGS) entry which is preliminary data.</text>
</comment>
<dbReference type="GO" id="GO:0005524">
    <property type="term" value="F:ATP binding"/>
    <property type="evidence" value="ECO:0007669"/>
    <property type="project" value="UniProtKB-KW"/>
</dbReference>
<accession>A0A0K9NRW0</accession>
<dbReference type="InterPro" id="IPR027417">
    <property type="entry name" value="P-loop_NTPase"/>
</dbReference>
<dbReference type="GO" id="GO:0000785">
    <property type="term" value="C:chromatin"/>
    <property type="evidence" value="ECO:0000318"/>
    <property type="project" value="GO_Central"/>
</dbReference>
<evidence type="ECO:0000256" key="5">
    <source>
        <dbReference type="ARBA" id="ARBA00022801"/>
    </source>
</evidence>
<dbReference type="Gene3D" id="3.40.50.300">
    <property type="entry name" value="P-loop containing nucleotide triphosphate hydrolases"/>
    <property type="match status" value="1"/>
</dbReference>
<keyword evidence="5" id="KW-0378">Hydrolase</keyword>
<evidence type="ECO:0000256" key="7">
    <source>
        <dbReference type="ARBA" id="ARBA00023125"/>
    </source>
</evidence>
<dbReference type="GO" id="GO:0016887">
    <property type="term" value="F:ATP hydrolysis activity"/>
    <property type="evidence" value="ECO:0000318"/>
    <property type="project" value="GO_Central"/>
</dbReference>
<dbReference type="InterPro" id="IPR001650">
    <property type="entry name" value="Helicase_C-like"/>
</dbReference>
<feature type="compositionally biased region" description="Basic and acidic residues" evidence="9">
    <location>
        <begin position="568"/>
        <end position="585"/>
    </location>
</feature>
<name>A0A0K9NRW0_ZOSMR</name>
<gene>
    <name evidence="12" type="ORF">ZOSMA_74G00510</name>
</gene>
<feature type="region of interest" description="Disordered" evidence="9">
    <location>
        <begin position="1089"/>
        <end position="1119"/>
    </location>
</feature>